<sequence length="205" mass="21642">MTATTLDRAVHTPLTAKALLFGAKSRTAEDLLVEAIRQHDASRTALRQVRRLSRSAAGLVDREVAAATDGLLDLNLGEVLLAAWQKHSKLTEAAQRTLADSDTEEIVSLAAHSIKSTYAPSVDLIVNGALIHSFRFVLGIVVEVDALDAVVQGGTLVTIRGGDCVITATLTLAGVRLVGARRTVDLDGAVRLPEPRPLLTSPVAA</sequence>
<dbReference type="RefSeq" id="WP_134116001.1">
    <property type="nucleotide sequence ID" value="NZ_SODF01000001.1"/>
</dbReference>
<dbReference type="AlphaFoldDB" id="A0A4R7ZYL9"/>
<organism evidence="1 2">
    <name type="scientific">Kribbella kalugense</name>
    <dbReference type="NCBI Taxonomy" id="2512221"/>
    <lineage>
        <taxon>Bacteria</taxon>
        <taxon>Bacillati</taxon>
        <taxon>Actinomycetota</taxon>
        <taxon>Actinomycetes</taxon>
        <taxon>Propionibacteriales</taxon>
        <taxon>Kribbellaceae</taxon>
        <taxon>Kribbella</taxon>
    </lineage>
</organism>
<accession>A0A4R7ZYL9</accession>
<evidence type="ECO:0000313" key="1">
    <source>
        <dbReference type="EMBL" id="TDW22291.1"/>
    </source>
</evidence>
<gene>
    <name evidence="1" type="ORF">EV650_1128</name>
</gene>
<comment type="caution">
    <text evidence="1">The sequence shown here is derived from an EMBL/GenBank/DDBJ whole genome shotgun (WGS) entry which is preliminary data.</text>
</comment>
<name>A0A4R7ZYL9_9ACTN</name>
<protein>
    <submittedName>
        <fullName evidence="1">Uncharacterized protein</fullName>
    </submittedName>
</protein>
<dbReference type="Proteomes" id="UP000295447">
    <property type="component" value="Unassembled WGS sequence"/>
</dbReference>
<keyword evidence="2" id="KW-1185">Reference proteome</keyword>
<dbReference type="EMBL" id="SODF01000001">
    <property type="protein sequence ID" value="TDW22291.1"/>
    <property type="molecule type" value="Genomic_DNA"/>
</dbReference>
<proteinExistence type="predicted"/>
<evidence type="ECO:0000313" key="2">
    <source>
        <dbReference type="Proteomes" id="UP000295447"/>
    </source>
</evidence>
<dbReference type="OrthoDB" id="7185898at2"/>
<reference evidence="1 2" key="1">
    <citation type="submission" date="2019-03" db="EMBL/GenBank/DDBJ databases">
        <title>Genomic Encyclopedia of Type Strains, Phase III (KMG-III): the genomes of soil and plant-associated and newly described type strains.</title>
        <authorList>
            <person name="Whitman W."/>
        </authorList>
    </citation>
    <scope>NUCLEOTIDE SEQUENCE [LARGE SCALE GENOMIC DNA]</scope>
    <source>
        <strain evidence="1 2">VKM Ac-2570</strain>
    </source>
</reference>